<evidence type="ECO:0000256" key="3">
    <source>
        <dbReference type="SAM" id="MobiDB-lite"/>
    </source>
</evidence>
<dbReference type="InterPro" id="IPR016181">
    <property type="entry name" value="Acyl_CoA_acyltransferase"/>
</dbReference>
<reference evidence="6 7" key="1">
    <citation type="submission" date="2019-03" db="EMBL/GenBank/DDBJ databases">
        <title>Three New Species of Nocardioides, Nocardioides euryhalodurans sp. nov., Nocardioides seonyuensis sp. nov. and Nocardioides eburneoflavus sp. nov. Iolated from Soil.</title>
        <authorList>
            <person name="Roh S.G."/>
            <person name="Lee C."/>
            <person name="Kim M.-K."/>
            <person name="Kim S.B."/>
        </authorList>
    </citation>
    <scope>NUCLEOTIDE SEQUENCE [LARGE SCALE GENOMIC DNA]</scope>
    <source>
        <strain evidence="6 7">MMS17-SY207-3</strain>
    </source>
</reference>
<dbReference type="EMBL" id="CP038436">
    <property type="protein sequence ID" value="QBX56520.1"/>
    <property type="molecule type" value="Genomic_DNA"/>
</dbReference>
<dbReference type="AlphaFoldDB" id="A0A4P7IIJ4"/>
<feature type="domain" description="N-acetyltransferase" evidence="4">
    <location>
        <begin position="25"/>
        <end position="178"/>
    </location>
</feature>
<dbReference type="Proteomes" id="UP000294853">
    <property type="component" value="Chromosome"/>
</dbReference>
<dbReference type="OrthoDB" id="5735964at2"/>
<keyword evidence="2" id="KW-0012">Acyltransferase</keyword>
<dbReference type="InterPro" id="IPR000182">
    <property type="entry name" value="GNAT_dom"/>
</dbReference>
<evidence type="ECO:0000259" key="4">
    <source>
        <dbReference type="PROSITE" id="PS51186"/>
    </source>
</evidence>
<name>A0A4P7IIJ4_9ACTN</name>
<gene>
    <name evidence="6" type="ORF">EXE58_14310</name>
</gene>
<dbReference type="GO" id="GO:0030170">
    <property type="term" value="F:pyridoxal phosphate binding"/>
    <property type="evidence" value="ECO:0007669"/>
    <property type="project" value="InterPro"/>
</dbReference>
<dbReference type="Gene3D" id="3.40.630.30">
    <property type="match status" value="1"/>
</dbReference>
<feature type="compositionally biased region" description="Low complexity" evidence="3">
    <location>
        <begin position="1"/>
        <end position="14"/>
    </location>
</feature>
<sequence>MTHGATAGPATGVTTGLGAGPTGAYDVRPARRRDLPLLAGIEDSGLAAFEAVLGDLTGDPLASPARAGEERAAEDGFILVAEHAVGEEVVGFAHVRVLDGHAHLDQLSVLPGHGRRGVGRALVEAACERLAVRGHGSITLLTYAEVPWNAPFYSRIGFVEVPDDEPRGGHLRPVLAEEDRLGLGRHGRRVLMRRVLLRHRTTEELTALLPVLDSSPRDEGTLRLLVRRPAVGAREVLDVGVLDLNVGLAGDTWQERGSRRTDDGSAHPDMQLNVMSHPLVEFLAQDPEREALAGDQLYLDLDMSHDNLPVWSELHIGGAGGAVIQVTDQPHNGCGKFISRFGKEAMAFVNGPEGKPRRLRGLCARVVRPGVVRPGDPVVVRRPEAQA</sequence>
<keyword evidence="1 6" id="KW-0808">Transferase</keyword>
<dbReference type="Pfam" id="PF13508">
    <property type="entry name" value="Acetyltransf_7"/>
    <property type="match status" value="1"/>
</dbReference>
<proteinExistence type="predicted"/>
<protein>
    <submittedName>
        <fullName evidence="6">GNAT family N-acetyltransferase</fullName>
    </submittedName>
</protein>
<evidence type="ECO:0000313" key="6">
    <source>
        <dbReference type="EMBL" id="QBX56520.1"/>
    </source>
</evidence>
<evidence type="ECO:0000256" key="2">
    <source>
        <dbReference type="ARBA" id="ARBA00023315"/>
    </source>
</evidence>
<evidence type="ECO:0000259" key="5">
    <source>
        <dbReference type="PROSITE" id="PS51340"/>
    </source>
</evidence>
<dbReference type="GO" id="GO:0030151">
    <property type="term" value="F:molybdenum ion binding"/>
    <property type="evidence" value="ECO:0007669"/>
    <property type="project" value="InterPro"/>
</dbReference>
<dbReference type="KEGG" id="nsn:EXE58_14310"/>
<dbReference type="CDD" id="cd04301">
    <property type="entry name" value="NAT_SF"/>
    <property type="match status" value="1"/>
</dbReference>
<dbReference type="SUPFAM" id="SSF50800">
    <property type="entry name" value="PK beta-barrel domain-like"/>
    <property type="match status" value="1"/>
</dbReference>
<dbReference type="GO" id="GO:0016747">
    <property type="term" value="F:acyltransferase activity, transferring groups other than amino-acyl groups"/>
    <property type="evidence" value="ECO:0007669"/>
    <property type="project" value="InterPro"/>
</dbReference>
<keyword evidence="7" id="KW-1185">Reference proteome</keyword>
<dbReference type="InterPro" id="IPR011037">
    <property type="entry name" value="Pyrv_Knase-like_insert_dom_sf"/>
</dbReference>
<evidence type="ECO:0000313" key="7">
    <source>
        <dbReference type="Proteomes" id="UP000294853"/>
    </source>
</evidence>
<dbReference type="PANTHER" id="PTHR43800">
    <property type="entry name" value="PEPTIDYL-LYSINE N-ACETYLTRANSFERASE YJAB"/>
    <property type="match status" value="1"/>
</dbReference>
<dbReference type="PROSITE" id="PS51340">
    <property type="entry name" value="MOSC"/>
    <property type="match status" value="1"/>
</dbReference>
<dbReference type="RefSeq" id="WP_135268506.1">
    <property type="nucleotide sequence ID" value="NZ_CP038436.1"/>
</dbReference>
<dbReference type="SUPFAM" id="SSF55729">
    <property type="entry name" value="Acyl-CoA N-acyltransferases (Nat)"/>
    <property type="match status" value="1"/>
</dbReference>
<organism evidence="6 7">
    <name type="scientific">Nocardioides seonyuensis</name>
    <dbReference type="NCBI Taxonomy" id="2518371"/>
    <lineage>
        <taxon>Bacteria</taxon>
        <taxon>Bacillati</taxon>
        <taxon>Actinomycetota</taxon>
        <taxon>Actinomycetes</taxon>
        <taxon>Propionibacteriales</taxon>
        <taxon>Nocardioidaceae</taxon>
        <taxon>Nocardioides</taxon>
    </lineage>
</organism>
<feature type="region of interest" description="Disordered" evidence="3">
    <location>
        <begin position="1"/>
        <end position="25"/>
    </location>
</feature>
<dbReference type="PANTHER" id="PTHR43800:SF1">
    <property type="entry name" value="PEPTIDYL-LYSINE N-ACETYLTRANSFERASE YJAB"/>
    <property type="match status" value="1"/>
</dbReference>
<dbReference type="PROSITE" id="PS51186">
    <property type="entry name" value="GNAT"/>
    <property type="match status" value="1"/>
</dbReference>
<feature type="domain" description="MOSC" evidence="5">
    <location>
        <begin position="234"/>
        <end position="381"/>
    </location>
</feature>
<evidence type="ECO:0000256" key="1">
    <source>
        <dbReference type="ARBA" id="ARBA00022679"/>
    </source>
</evidence>
<dbReference type="Gene3D" id="2.40.33.20">
    <property type="entry name" value="PK beta-barrel domain-like"/>
    <property type="match status" value="1"/>
</dbReference>
<dbReference type="InterPro" id="IPR005302">
    <property type="entry name" value="MoCF_Sase_C"/>
</dbReference>
<accession>A0A4P7IIJ4</accession>